<dbReference type="GO" id="GO:0019915">
    <property type="term" value="P:lipid storage"/>
    <property type="evidence" value="ECO:0007669"/>
    <property type="project" value="TreeGrafter"/>
</dbReference>
<feature type="non-terminal residue" evidence="11">
    <location>
        <position position="151"/>
    </location>
</feature>
<dbReference type="GO" id="GO:0016020">
    <property type="term" value="C:membrane"/>
    <property type="evidence" value="ECO:0007669"/>
    <property type="project" value="UniProtKB-SubCell"/>
</dbReference>
<evidence type="ECO:0000256" key="8">
    <source>
        <dbReference type="ARBA" id="ARBA00023136"/>
    </source>
</evidence>
<comment type="function">
    <text evidence="1">May have a structural role to stabilize the lipid body during desiccation of the seed by preventing coalescence of the oil. Probably interacts with both lipid and phospholipid moieties of lipid bodies. May also provide recognition signals for specific lipase anchorage in lipolysis during seedling growth.</text>
</comment>
<evidence type="ECO:0000256" key="6">
    <source>
        <dbReference type="ARBA" id="ARBA00022692"/>
    </source>
</evidence>
<evidence type="ECO:0000256" key="1">
    <source>
        <dbReference type="ARBA" id="ARBA00002582"/>
    </source>
</evidence>
<feature type="transmembrane region" description="Helical" evidence="10">
    <location>
        <begin position="17"/>
        <end position="36"/>
    </location>
</feature>
<feature type="non-terminal residue" evidence="11">
    <location>
        <position position="1"/>
    </location>
</feature>
<evidence type="ECO:0000256" key="10">
    <source>
        <dbReference type="SAM" id="Phobius"/>
    </source>
</evidence>
<evidence type="ECO:0000313" key="11">
    <source>
        <dbReference type="EMBL" id="EPS67137.1"/>
    </source>
</evidence>
<evidence type="ECO:0000256" key="2">
    <source>
        <dbReference type="ARBA" id="ARBA00004141"/>
    </source>
</evidence>
<comment type="similarity">
    <text evidence="4">Belongs to the oleosin family.</text>
</comment>
<feature type="compositionally biased region" description="Basic and acidic residues" evidence="9">
    <location>
        <begin position="126"/>
        <end position="143"/>
    </location>
</feature>
<evidence type="ECO:0000256" key="3">
    <source>
        <dbReference type="ARBA" id="ARBA00004502"/>
    </source>
</evidence>
<keyword evidence="12" id="KW-1185">Reference proteome</keyword>
<protein>
    <submittedName>
        <fullName evidence="11">Oleosin</fullName>
    </submittedName>
</protein>
<evidence type="ECO:0000256" key="9">
    <source>
        <dbReference type="SAM" id="MobiDB-lite"/>
    </source>
</evidence>
<dbReference type="OrthoDB" id="1929188at2759"/>
<gene>
    <name evidence="11" type="ORF">M569_07639</name>
</gene>
<feature type="transmembrane region" description="Helical" evidence="10">
    <location>
        <begin position="70"/>
        <end position="91"/>
    </location>
</feature>
<keyword evidence="8 10" id="KW-0472">Membrane</keyword>
<keyword evidence="6 10" id="KW-0812">Transmembrane</keyword>
<comment type="subcellular location">
    <subcellularLocation>
        <location evidence="3">Lipid droplet</location>
    </subcellularLocation>
    <subcellularLocation>
        <location evidence="2">Membrane</location>
        <topology evidence="2">Multi-pass membrane protein</topology>
    </subcellularLocation>
</comment>
<evidence type="ECO:0000256" key="5">
    <source>
        <dbReference type="ARBA" id="ARBA00022677"/>
    </source>
</evidence>
<dbReference type="EMBL" id="AUSU01003277">
    <property type="protein sequence ID" value="EPS67137.1"/>
    <property type="molecule type" value="Genomic_DNA"/>
</dbReference>
<reference evidence="11 12" key="1">
    <citation type="journal article" date="2013" name="BMC Genomics">
        <title>The miniature genome of a carnivorous plant Genlisea aurea contains a low number of genes and short non-coding sequences.</title>
        <authorList>
            <person name="Leushkin E.V."/>
            <person name="Sutormin R.A."/>
            <person name="Nabieva E.R."/>
            <person name="Penin A.A."/>
            <person name="Kondrashov A.S."/>
            <person name="Logacheva M.D."/>
        </authorList>
    </citation>
    <scope>NUCLEOTIDE SEQUENCE [LARGE SCALE GENOMIC DNA]</scope>
</reference>
<dbReference type="Pfam" id="PF01277">
    <property type="entry name" value="Oleosin"/>
    <property type="match status" value="1"/>
</dbReference>
<evidence type="ECO:0000256" key="7">
    <source>
        <dbReference type="ARBA" id="ARBA00022989"/>
    </source>
</evidence>
<dbReference type="Proteomes" id="UP000015453">
    <property type="component" value="Unassembled WGS sequence"/>
</dbReference>
<dbReference type="GO" id="GO:0050826">
    <property type="term" value="P:response to freezing"/>
    <property type="evidence" value="ECO:0007669"/>
    <property type="project" value="TreeGrafter"/>
</dbReference>
<dbReference type="AlphaFoldDB" id="S8E4A3"/>
<keyword evidence="5" id="KW-0551">Lipid droplet</keyword>
<evidence type="ECO:0000313" key="12">
    <source>
        <dbReference type="Proteomes" id="UP000015453"/>
    </source>
</evidence>
<proteinExistence type="inferred from homology"/>
<comment type="caution">
    <text evidence="11">The sequence shown here is derived from an EMBL/GenBank/DDBJ whole genome shotgun (WGS) entry which is preliminary data.</text>
</comment>
<feature type="region of interest" description="Disordered" evidence="9">
    <location>
        <begin position="126"/>
        <end position="151"/>
    </location>
</feature>
<sequence>GIKSILPQRGRPSTSQILAVVTLLPVGASLLGLAGITLVGTLLGLAVATPVFIICSPVLVPAAILLSGAVAGFLTSGAFGLMGLSSLSWLLNSFRQATGAEPLEYARRRMQEATIQVGEKTKQMGEMMGDKAKQAGEAIKSKGQEGGPAQG</sequence>
<dbReference type="GO" id="GO:0012511">
    <property type="term" value="C:monolayer-surrounded lipid storage body"/>
    <property type="evidence" value="ECO:0007669"/>
    <property type="project" value="InterPro"/>
</dbReference>
<keyword evidence="7 10" id="KW-1133">Transmembrane helix</keyword>
<name>S8E4A3_9LAMI</name>
<evidence type="ECO:0000256" key="4">
    <source>
        <dbReference type="ARBA" id="ARBA00010858"/>
    </source>
</evidence>
<organism evidence="11 12">
    <name type="scientific">Genlisea aurea</name>
    <dbReference type="NCBI Taxonomy" id="192259"/>
    <lineage>
        <taxon>Eukaryota</taxon>
        <taxon>Viridiplantae</taxon>
        <taxon>Streptophyta</taxon>
        <taxon>Embryophyta</taxon>
        <taxon>Tracheophyta</taxon>
        <taxon>Spermatophyta</taxon>
        <taxon>Magnoliopsida</taxon>
        <taxon>eudicotyledons</taxon>
        <taxon>Gunneridae</taxon>
        <taxon>Pentapetalae</taxon>
        <taxon>asterids</taxon>
        <taxon>lamiids</taxon>
        <taxon>Lamiales</taxon>
        <taxon>Lentibulariaceae</taxon>
        <taxon>Genlisea</taxon>
    </lineage>
</organism>
<dbReference type="PANTHER" id="PTHR33203">
    <property type="entry name" value="OLEOSIN"/>
    <property type="match status" value="1"/>
</dbReference>
<feature type="transmembrane region" description="Helical" evidence="10">
    <location>
        <begin position="43"/>
        <end position="64"/>
    </location>
</feature>
<accession>S8E4A3</accession>
<dbReference type="GO" id="GO:0010344">
    <property type="term" value="P:seed oilbody biogenesis"/>
    <property type="evidence" value="ECO:0007669"/>
    <property type="project" value="TreeGrafter"/>
</dbReference>
<dbReference type="InterPro" id="IPR000136">
    <property type="entry name" value="Oleosin"/>
</dbReference>
<dbReference type="PANTHER" id="PTHR33203:SF44">
    <property type="entry name" value="OLEOSIN 20.3 KDA"/>
    <property type="match status" value="1"/>
</dbReference>